<comment type="caution">
    <text evidence="4">The sequence shown here is derived from an EMBL/GenBank/DDBJ whole genome shotgun (WGS) entry which is preliminary data.</text>
</comment>
<dbReference type="Pfam" id="PF02698">
    <property type="entry name" value="DUF218"/>
    <property type="match status" value="1"/>
</dbReference>
<keyword evidence="1" id="KW-1133">Transmembrane helix</keyword>
<evidence type="ECO:0000313" key="4">
    <source>
        <dbReference type="EMBL" id="KIE08064.1"/>
    </source>
</evidence>
<dbReference type="STRING" id="1479485.DA73_0237440"/>
<evidence type="ECO:0000256" key="1">
    <source>
        <dbReference type="SAM" id="Phobius"/>
    </source>
</evidence>
<dbReference type="OrthoDB" id="9782395at2"/>
<dbReference type="Proteomes" id="UP000029738">
    <property type="component" value="Unassembled WGS sequence"/>
</dbReference>
<keyword evidence="1" id="KW-0812">Transmembrane</keyword>
<sequence>MIVLHRYLKKYWLFALVGLTIAITSIIPLRLAIASYQAPDPQAILVLGGPPEREQFAAYIAQYYPNLDIWVSTGTPPDVVCPIFQKAEIPSDRLHLDYTAVDTVTNFTSLIPEFKQRRIHHLYVITSDYHMPRAKVIATLVLGSQGITFTPLSVRARQPKESLLHILRDGGRSLLWIITGRTGASLNPNLPASFPIRRCT</sequence>
<feature type="domain" description="DUF218" evidence="2">
    <location>
        <begin position="42"/>
        <end position="154"/>
    </location>
</feature>
<proteinExistence type="predicted"/>
<accession>A0A0C1QRF8</accession>
<gene>
    <name evidence="4" type="ORF">DA73_0237440</name>
    <name evidence="3" type="ORF">DA73_0400032630</name>
</gene>
<dbReference type="CDD" id="cd06259">
    <property type="entry name" value="YdcF-like"/>
    <property type="match status" value="1"/>
</dbReference>
<reference evidence="4" key="1">
    <citation type="journal article" date="2015" name="Genome Announc.">
        <title>Draft Genome Sequence of Tolypothrix boutellei Strain VB521301.</title>
        <authorList>
            <person name="Chandrababunaidu M.M."/>
            <person name="Singh D."/>
            <person name="Sen D."/>
            <person name="Bhan S."/>
            <person name="Das S."/>
            <person name="Gupta A."/>
            <person name="Adhikary S.P."/>
            <person name="Tripathy S."/>
        </authorList>
    </citation>
    <scope>NUCLEOTIDE SEQUENCE</scope>
    <source>
        <strain evidence="4">VB521301</strain>
    </source>
</reference>
<dbReference type="InterPro" id="IPR003848">
    <property type="entry name" value="DUF218"/>
</dbReference>
<organism evidence="4">
    <name type="scientific">Tolypothrix bouteillei VB521301</name>
    <dbReference type="NCBI Taxonomy" id="1479485"/>
    <lineage>
        <taxon>Bacteria</taxon>
        <taxon>Bacillati</taxon>
        <taxon>Cyanobacteriota</taxon>
        <taxon>Cyanophyceae</taxon>
        <taxon>Nostocales</taxon>
        <taxon>Tolypothrichaceae</taxon>
        <taxon>Tolypothrix</taxon>
    </lineage>
</organism>
<name>A0A0C1QRF8_9CYAN</name>
<evidence type="ECO:0000313" key="5">
    <source>
        <dbReference type="Proteomes" id="UP000029738"/>
    </source>
</evidence>
<dbReference type="EMBL" id="JHEG04000001">
    <property type="protein sequence ID" value="KAF3891263.1"/>
    <property type="molecule type" value="Genomic_DNA"/>
</dbReference>
<dbReference type="EMBL" id="JHEG02000059">
    <property type="protein sequence ID" value="KIE08064.1"/>
    <property type="molecule type" value="Genomic_DNA"/>
</dbReference>
<reference evidence="3" key="2">
    <citation type="submission" date="2019-11" db="EMBL/GenBank/DDBJ databases">
        <title>Improved Assembly of Tolypothrix boutellei genome.</title>
        <authorList>
            <person name="Sarangi A.N."/>
            <person name="Mukherjee M."/>
            <person name="Ghosh S."/>
            <person name="Singh D."/>
            <person name="Das A."/>
            <person name="Kant S."/>
            <person name="Prusty A."/>
            <person name="Tripathy S."/>
        </authorList>
    </citation>
    <scope>NUCLEOTIDE SEQUENCE</scope>
    <source>
        <strain evidence="3">VB521301</strain>
    </source>
</reference>
<evidence type="ECO:0000259" key="2">
    <source>
        <dbReference type="Pfam" id="PF02698"/>
    </source>
</evidence>
<protein>
    <submittedName>
        <fullName evidence="3">YdcF family protein</fullName>
    </submittedName>
</protein>
<keyword evidence="5" id="KW-1185">Reference proteome</keyword>
<feature type="transmembrane region" description="Helical" evidence="1">
    <location>
        <begin position="12"/>
        <end position="33"/>
    </location>
</feature>
<dbReference type="AlphaFoldDB" id="A0A0C1QRF8"/>
<evidence type="ECO:0000313" key="3">
    <source>
        <dbReference type="EMBL" id="KAF3891263.1"/>
    </source>
</evidence>
<keyword evidence="1" id="KW-0472">Membrane</keyword>